<dbReference type="EMBL" id="KB743578">
    <property type="protein sequence ID" value="EOA97956.1"/>
    <property type="molecule type" value="Genomic_DNA"/>
</dbReference>
<evidence type="ECO:0000313" key="2">
    <source>
        <dbReference type="Proteomes" id="UP000296049"/>
    </source>
</evidence>
<protein>
    <submittedName>
        <fullName evidence="1">Uncharacterized protein</fullName>
    </submittedName>
</protein>
<accession>R0JLK3</accession>
<evidence type="ECO:0000313" key="1">
    <source>
        <dbReference type="EMBL" id="EOA97956.1"/>
    </source>
</evidence>
<name>R0JLK3_ANAPL</name>
<gene>
    <name evidence="1" type="ORF">Anapl_11629</name>
</gene>
<dbReference type="Proteomes" id="UP000296049">
    <property type="component" value="Unassembled WGS sequence"/>
</dbReference>
<sequence>MKPRQGRVLGAGCRQPIAGCGEAVPVPEQCTSRHRDLSDRERNQIISVGTEAPKCSPPFTLAFAISPAKGAGERCERQLSTHQHVLCVCFHAESSPELHQKQEERMFDDASAARAACPSREVWRGARCRDRMTSPCSYGFSTLLLSS</sequence>
<keyword evidence="2" id="KW-1185">Reference proteome</keyword>
<dbReference type="AlphaFoldDB" id="R0JLK3"/>
<organism evidence="1 2">
    <name type="scientific">Anas platyrhynchos</name>
    <name type="common">Mallard</name>
    <name type="synonym">Anas boschas</name>
    <dbReference type="NCBI Taxonomy" id="8839"/>
    <lineage>
        <taxon>Eukaryota</taxon>
        <taxon>Metazoa</taxon>
        <taxon>Chordata</taxon>
        <taxon>Craniata</taxon>
        <taxon>Vertebrata</taxon>
        <taxon>Euteleostomi</taxon>
        <taxon>Archelosauria</taxon>
        <taxon>Archosauria</taxon>
        <taxon>Dinosauria</taxon>
        <taxon>Saurischia</taxon>
        <taxon>Theropoda</taxon>
        <taxon>Coelurosauria</taxon>
        <taxon>Aves</taxon>
        <taxon>Neognathae</taxon>
        <taxon>Galloanserae</taxon>
        <taxon>Anseriformes</taxon>
        <taxon>Anatidae</taxon>
        <taxon>Anatinae</taxon>
        <taxon>Anas</taxon>
    </lineage>
</organism>
<proteinExistence type="predicted"/>
<reference evidence="2" key="1">
    <citation type="journal article" date="2013" name="Nat. Genet.">
        <title>The duck genome and transcriptome provide insight into an avian influenza virus reservoir species.</title>
        <authorList>
            <person name="Huang Y."/>
            <person name="Li Y."/>
            <person name="Burt D.W."/>
            <person name="Chen H."/>
            <person name="Zhang Y."/>
            <person name="Qian W."/>
            <person name="Kim H."/>
            <person name="Gan S."/>
            <person name="Zhao Y."/>
            <person name="Li J."/>
            <person name="Yi K."/>
            <person name="Feng H."/>
            <person name="Zhu P."/>
            <person name="Li B."/>
            <person name="Liu Q."/>
            <person name="Fairley S."/>
            <person name="Magor K.E."/>
            <person name="Du Z."/>
            <person name="Hu X."/>
            <person name="Goodman L."/>
            <person name="Tafer H."/>
            <person name="Vignal A."/>
            <person name="Lee T."/>
            <person name="Kim K.W."/>
            <person name="Sheng Z."/>
            <person name="An Y."/>
            <person name="Searle S."/>
            <person name="Herrero J."/>
            <person name="Groenen M.A."/>
            <person name="Crooijmans R.P."/>
            <person name="Faraut T."/>
            <person name="Cai Q."/>
            <person name="Webster R.G."/>
            <person name="Aldridge J.R."/>
            <person name="Warren W.C."/>
            <person name="Bartschat S."/>
            <person name="Kehr S."/>
            <person name="Marz M."/>
            <person name="Stadler P.F."/>
            <person name="Smith J."/>
            <person name="Kraus R.H."/>
            <person name="Zhao Y."/>
            <person name="Ren L."/>
            <person name="Fei J."/>
            <person name="Morisson M."/>
            <person name="Kaiser P."/>
            <person name="Griffin D.K."/>
            <person name="Rao M."/>
            <person name="Pitel F."/>
            <person name="Wang J."/>
            <person name="Li N."/>
        </authorList>
    </citation>
    <scope>NUCLEOTIDE SEQUENCE [LARGE SCALE GENOMIC DNA]</scope>
</reference>